<dbReference type="Proteomes" id="UP000631694">
    <property type="component" value="Unassembled WGS sequence"/>
</dbReference>
<organism evidence="1 2">
    <name type="scientific">Methylobrevis albus</name>
    <dbReference type="NCBI Taxonomy" id="2793297"/>
    <lineage>
        <taxon>Bacteria</taxon>
        <taxon>Pseudomonadati</taxon>
        <taxon>Pseudomonadota</taxon>
        <taxon>Alphaproteobacteria</taxon>
        <taxon>Hyphomicrobiales</taxon>
        <taxon>Pleomorphomonadaceae</taxon>
        <taxon>Methylobrevis</taxon>
    </lineage>
</organism>
<accession>A0A931I1J8</accession>
<keyword evidence="2" id="KW-1185">Reference proteome</keyword>
<dbReference type="EMBL" id="JADZLT010000048">
    <property type="protein sequence ID" value="MBH0237605.1"/>
    <property type="molecule type" value="Genomic_DNA"/>
</dbReference>
<proteinExistence type="predicted"/>
<protein>
    <submittedName>
        <fullName evidence="1">Phage tail tape measure protein</fullName>
    </submittedName>
</protein>
<evidence type="ECO:0000313" key="1">
    <source>
        <dbReference type="EMBL" id="MBH0237605.1"/>
    </source>
</evidence>
<gene>
    <name evidence="1" type="ORF">I5731_07230</name>
</gene>
<reference evidence="1" key="1">
    <citation type="submission" date="2020-12" db="EMBL/GenBank/DDBJ databases">
        <title>Methylobrevis albus sp. nov., isolated from fresh water lack sediment.</title>
        <authorList>
            <person name="Zou Q."/>
        </authorList>
    </citation>
    <scope>NUCLEOTIDE SEQUENCE</scope>
    <source>
        <strain evidence="1">L22</strain>
    </source>
</reference>
<evidence type="ECO:0000313" key="2">
    <source>
        <dbReference type="Proteomes" id="UP000631694"/>
    </source>
</evidence>
<comment type="caution">
    <text evidence="1">The sequence shown here is derived from an EMBL/GenBank/DDBJ whole genome shotgun (WGS) entry which is preliminary data.</text>
</comment>
<dbReference type="AlphaFoldDB" id="A0A931I1J8"/>
<sequence length="173" mass="16922">MAGEATALRAVLGDLDGLSERFGANLARALAGAVVQGRSLDGVLKQLALSLSSSLLNQALAPLTGALTGLLGNLLGGAASSVMPFAAGGVIAAPTYFPLPGGGTGLAGEAGPEAIVPLARGSDGRLGIRGAAGGGTVSVTFNVTTPDAESFRRSEGQLTAMLARAAARGRRGL</sequence>
<name>A0A931I1J8_9HYPH</name>